<evidence type="ECO:0000256" key="3">
    <source>
        <dbReference type="ARBA" id="ARBA00022741"/>
    </source>
</evidence>
<evidence type="ECO:0000313" key="8">
    <source>
        <dbReference type="Proteomes" id="UP000799424"/>
    </source>
</evidence>
<keyword evidence="3" id="KW-0547">Nucleotide-binding</keyword>
<evidence type="ECO:0000313" key="7">
    <source>
        <dbReference type="EMBL" id="KAF2820858.1"/>
    </source>
</evidence>
<dbReference type="PANTHER" id="PTHR45348">
    <property type="entry name" value="HYPOTHETICAL OXIDOREDUCTASE (EUROFUNG)"/>
    <property type="match status" value="1"/>
</dbReference>
<dbReference type="PANTHER" id="PTHR45348:SF1">
    <property type="entry name" value="TRANS-ENOYL REDUCTASE STHE"/>
    <property type="match status" value="1"/>
</dbReference>
<dbReference type="GO" id="GO:0000166">
    <property type="term" value="F:nucleotide binding"/>
    <property type="evidence" value="ECO:0007669"/>
    <property type="project" value="UniProtKB-KW"/>
</dbReference>
<dbReference type="InterPro" id="IPR036291">
    <property type="entry name" value="NAD(P)-bd_dom_sf"/>
</dbReference>
<dbReference type="InterPro" id="IPR047122">
    <property type="entry name" value="Trans-enoyl_RdTase-like"/>
</dbReference>
<evidence type="ECO:0000256" key="5">
    <source>
        <dbReference type="ARBA" id="ARBA00023002"/>
    </source>
</evidence>
<reference evidence="7" key="1">
    <citation type="journal article" date="2020" name="Stud. Mycol.">
        <title>101 Dothideomycetes genomes: a test case for predicting lifestyles and emergence of pathogens.</title>
        <authorList>
            <person name="Haridas S."/>
            <person name="Albert R."/>
            <person name="Binder M."/>
            <person name="Bloem J."/>
            <person name="Labutti K."/>
            <person name="Salamov A."/>
            <person name="Andreopoulos B."/>
            <person name="Baker S."/>
            <person name="Barry K."/>
            <person name="Bills G."/>
            <person name="Bluhm B."/>
            <person name="Cannon C."/>
            <person name="Castanera R."/>
            <person name="Culley D."/>
            <person name="Daum C."/>
            <person name="Ezra D."/>
            <person name="Gonzalez J."/>
            <person name="Henrissat B."/>
            <person name="Kuo A."/>
            <person name="Liang C."/>
            <person name="Lipzen A."/>
            <person name="Lutzoni F."/>
            <person name="Magnuson J."/>
            <person name="Mondo S."/>
            <person name="Nolan M."/>
            <person name="Ohm R."/>
            <person name="Pangilinan J."/>
            <person name="Park H.-J."/>
            <person name="Ramirez L."/>
            <person name="Alfaro M."/>
            <person name="Sun H."/>
            <person name="Tritt A."/>
            <person name="Yoshinaga Y."/>
            <person name="Zwiers L.-H."/>
            <person name="Turgeon B."/>
            <person name="Goodwin S."/>
            <person name="Spatafora J."/>
            <person name="Crous P."/>
            <person name="Grigoriev I."/>
        </authorList>
    </citation>
    <scope>NUCLEOTIDE SEQUENCE</scope>
    <source>
        <strain evidence="7">CBS 113818</strain>
    </source>
</reference>
<dbReference type="CDD" id="cd08249">
    <property type="entry name" value="enoyl_reductase_like"/>
    <property type="match status" value="1"/>
</dbReference>
<evidence type="ECO:0000256" key="4">
    <source>
        <dbReference type="ARBA" id="ARBA00022857"/>
    </source>
</evidence>
<dbReference type="InterPro" id="IPR011032">
    <property type="entry name" value="GroES-like_sf"/>
</dbReference>
<keyword evidence="4" id="KW-0521">NADP</keyword>
<dbReference type="EMBL" id="MU006239">
    <property type="protein sequence ID" value="KAF2820858.1"/>
    <property type="molecule type" value="Genomic_DNA"/>
</dbReference>
<protein>
    <submittedName>
        <fullName evidence="7">Putative alcohol dehydrogenase</fullName>
    </submittedName>
</protein>
<dbReference type="Proteomes" id="UP000799424">
    <property type="component" value="Unassembled WGS sequence"/>
</dbReference>
<evidence type="ECO:0000259" key="6">
    <source>
        <dbReference type="SMART" id="SM00829"/>
    </source>
</evidence>
<dbReference type="Pfam" id="PF08240">
    <property type="entry name" value="ADH_N"/>
    <property type="match status" value="1"/>
</dbReference>
<keyword evidence="8" id="KW-1185">Reference proteome</keyword>
<dbReference type="InterPro" id="IPR013154">
    <property type="entry name" value="ADH-like_N"/>
</dbReference>
<dbReference type="SUPFAM" id="SSF51735">
    <property type="entry name" value="NAD(P)-binding Rossmann-fold domains"/>
    <property type="match status" value="1"/>
</dbReference>
<comment type="similarity">
    <text evidence="1">Belongs to the zinc-containing alcohol dehydrogenase family.</text>
</comment>
<dbReference type="OrthoDB" id="48317at2759"/>
<dbReference type="InterPro" id="IPR020843">
    <property type="entry name" value="ER"/>
</dbReference>
<dbReference type="AlphaFoldDB" id="A0A6A6ZIY5"/>
<feature type="domain" description="Enoyl reductase (ER)" evidence="6">
    <location>
        <begin position="17"/>
        <end position="357"/>
    </location>
</feature>
<gene>
    <name evidence="7" type="ORF">CC86DRAFT_427746</name>
</gene>
<evidence type="ECO:0000256" key="1">
    <source>
        <dbReference type="ARBA" id="ARBA00008072"/>
    </source>
</evidence>
<dbReference type="Pfam" id="PF00107">
    <property type="entry name" value="ADH_zinc_N"/>
    <property type="match status" value="1"/>
</dbReference>
<dbReference type="Gene3D" id="3.40.50.720">
    <property type="entry name" value="NAD(P)-binding Rossmann-like Domain"/>
    <property type="match status" value="1"/>
</dbReference>
<organism evidence="7 8">
    <name type="scientific">Ophiobolus disseminans</name>
    <dbReference type="NCBI Taxonomy" id="1469910"/>
    <lineage>
        <taxon>Eukaryota</taxon>
        <taxon>Fungi</taxon>
        <taxon>Dikarya</taxon>
        <taxon>Ascomycota</taxon>
        <taxon>Pezizomycotina</taxon>
        <taxon>Dothideomycetes</taxon>
        <taxon>Pleosporomycetidae</taxon>
        <taxon>Pleosporales</taxon>
        <taxon>Pleosporineae</taxon>
        <taxon>Phaeosphaeriaceae</taxon>
        <taxon>Ophiobolus</taxon>
    </lineage>
</organism>
<accession>A0A6A6ZIY5</accession>
<dbReference type="Gene3D" id="3.90.180.10">
    <property type="entry name" value="Medium-chain alcohol dehydrogenases, catalytic domain"/>
    <property type="match status" value="1"/>
</dbReference>
<proteinExistence type="inferred from homology"/>
<comment type="subunit">
    <text evidence="2">Monomer.</text>
</comment>
<name>A0A6A6ZIY5_9PLEO</name>
<dbReference type="GO" id="GO:0016651">
    <property type="term" value="F:oxidoreductase activity, acting on NAD(P)H"/>
    <property type="evidence" value="ECO:0007669"/>
    <property type="project" value="InterPro"/>
</dbReference>
<dbReference type="SUPFAM" id="SSF50129">
    <property type="entry name" value="GroES-like"/>
    <property type="match status" value="1"/>
</dbReference>
<dbReference type="SMART" id="SM00829">
    <property type="entry name" value="PKS_ER"/>
    <property type="match status" value="1"/>
</dbReference>
<keyword evidence="5" id="KW-0560">Oxidoreductase</keyword>
<evidence type="ECO:0000256" key="2">
    <source>
        <dbReference type="ARBA" id="ARBA00011245"/>
    </source>
</evidence>
<dbReference type="InterPro" id="IPR013149">
    <property type="entry name" value="ADH-like_C"/>
</dbReference>
<sequence length="371" mass="40436">MALSIPNLPQTQRAVVANDELDFSIQDNFPMPPIADDCVIIKTEYVGLNPVDTKMVGPFVGVGANYGIDCSGTVVAIGKDIAAEGRIQLGDRVCGACDGMEALRPQSGAFAEYASVDGIMALKMPDDMSFEVGAGMPLRIATSVMAIFHSLQLPMELLKTPAEQPFDILVYGGATSTGTFAIHLLKRMGARVITTCSPHSNDLVRSYGADEIFDYHEPTCGEDIRALTNNALEYALDCITEEGTMKLCYQALGRCGGKYVGLEPYPEQCATRRTVRPDWVLATHLRGLPISWPEPFGTPGKDECADFKRAIWPYMNPIFESGELKSHPIRVEPDGFEGLLDGVALLRKGKVRGEKLVYRTADRRERVVAAP</sequence>